<dbReference type="Proteomes" id="UP000253426">
    <property type="component" value="Unassembled WGS sequence"/>
</dbReference>
<gene>
    <name evidence="1" type="ORF">DES53_109128</name>
</gene>
<organism evidence="1 2">
    <name type="scientific">Roseimicrobium gellanilyticum</name>
    <dbReference type="NCBI Taxonomy" id="748857"/>
    <lineage>
        <taxon>Bacteria</taxon>
        <taxon>Pseudomonadati</taxon>
        <taxon>Verrucomicrobiota</taxon>
        <taxon>Verrucomicrobiia</taxon>
        <taxon>Verrucomicrobiales</taxon>
        <taxon>Verrucomicrobiaceae</taxon>
        <taxon>Roseimicrobium</taxon>
    </lineage>
</organism>
<dbReference type="AlphaFoldDB" id="A0A366HBH0"/>
<dbReference type="Pfam" id="PF13692">
    <property type="entry name" value="Glyco_trans_1_4"/>
    <property type="match status" value="1"/>
</dbReference>
<name>A0A366HBH0_9BACT</name>
<evidence type="ECO:0000313" key="2">
    <source>
        <dbReference type="Proteomes" id="UP000253426"/>
    </source>
</evidence>
<dbReference type="PANTHER" id="PTHR12526">
    <property type="entry name" value="GLYCOSYLTRANSFERASE"/>
    <property type="match status" value="1"/>
</dbReference>
<dbReference type="OrthoDB" id="623300at2"/>
<proteinExistence type="predicted"/>
<protein>
    <submittedName>
        <fullName evidence="1">Glycosyl transferase family 1</fullName>
    </submittedName>
</protein>
<dbReference type="CDD" id="cd03801">
    <property type="entry name" value="GT4_PimA-like"/>
    <property type="match status" value="1"/>
</dbReference>
<dbReference type="Gene3D" id="3.40.50.2000">
    <property type="entry name" value="Glycogen Phosphorylase B"/>
    <property type="match status" value="1"/>
</dbReference>
<dbReference type="Gene3D" id="3.40.50.11930">
    <property type="match status" value="1"/>
</dbReference>
<sequence>MNTPSNHSPAQAAPSFQAQLTSKTSTTILASGSGVPVNALEVSPRTSRKKAREATTIMAQAAVRSTPAKGRLLWVGDATVPTGFATVTHSVLAHLHRDWEVFVSGINYSGARHEYPYTILPAWQGGDMWGMNRFAALCEEIAPDVAIINNDWWNVAAFLDHAPKTLPIIGYMPVDGAHLDPADIRRLESLSAAVWYTDYGYQQAVQAGFTGSRHVIPHGLDGSQWQPVEKKAARARLGLQLPENAFVVGNVNRNQPRKRLDVTIRLFAQWTKAHDVKDAWLLLHCAKKDTGWNLERVARFYGVAGRLILTGPEELHEACDASHLQDTYNALDVQVSTTLGEGWGLTTMEGMACGVPQIVPDWAALGEWAEPAIKVPCTTELVHPEINTVGALPDDECFVQSLQQIYTDASLRQRLSREGMAHVRQPQYAWSQVAAQFETLFPQAQGSTRIKTQSPAFVPAAL</sequence>
<dbReference type="GO" id="GO:0016757">
    <property type="term" value="F:glycosyltransferase activity"/>
    <property type="evidence" value="ECO:0007669"/>
    <property type="project" value="TreeGrafter"/>
</dbReference>
<keyword evidence="1" id="KW-0808">Transferase</keyword>
<dbReference type="EMBL" id="QNRR01000009">
    <property type="protein sequence ID" value="RBP39701.1"/>
    <property type="molecule type" value="Genomic_DNA"/>
</dbReference>
<dbReference type="SUPFAM" id="SSF53756">
    <property type="entry name" value="UDP-Glycosyltransferase/glycogen phosphorylase"/>
    <property type="match status" value="1"/>
</dbReference>
<reference evidence="1 2" key="1">
    <citation type="submission" date="2018-06" db="EMBL/GenBank/DDBJ databases">
        <title>Genomic Encyclopedia of Type Strains, Phase IV (KMG-IV): sequencing the most valuable type-strain genomes for metagenomic binning, comparative biology and taxonomic classification.</title>
        <authorList>
            <person name="Goeker M."/>
        </authorList>
    </citation>
    <scope>NUCLEOTIDE SEQUENCE [LARGE SCALE GENOMIC DNA]</scope>
    <source>
        <strain evidence="1 2">DSM 25532</strain>
    </source>
</reference>
<dbReference type="PANTHER" id="PTHR12526:SF635">
    <property type="entry name" value="GLYCOSYL TRANSFERASE GROUP 1"/>
    <property type="match status" value="1"/>
</dbReference>
<keyword evidence="2" id="KW-1185">Reference proteome</keyword>
<dbReference type="RefSeq" id="WP_113960594.1">
    <property type="nucleotide sequence ID" value="NZ_QNRR01000009.1"/>
</dbReference>
<accession>A0A366HBH0</accession>
<evidence type="ECO:0000313" key="1">
    <source>
        <dbReference type="EMBL" id="RBP39701.1"/>
    </source>
</evidence>
<comment type="caution">
    <text evidence="1">The sequence shown here is derived from an EMBL/GenBank/DDBJ whole genome shotgun (WGS) entry which is preliminary data.</text>
</comment>